<proteinExistence type="predicted"/>
<evidence type="ECO:0000313" key="1">
    <source>
        <dbReference type="EMBL" id="JAH29580.1"/>
    </source>
</evidence>
<dbReference type="EMBL" id="GBXM01078997">
    <property type="protein sequence ID" value="JAH29580.1"/>
    <property type="molecule type" value="Transcribed_RNA"/>
</dbReference>
<accession>A0A0E9RM97</accession>
<reference evidence="1" key="1">
    <citation type="submission" date="2014-11" db="EMBL/GenBank/DDBJ databases">
        <authorList>
            <person name="Amaro Gonzalez C."/>
        </authorList>
    </citation>
    <scope>NUCLEOTIDE SEQUENCE</scope>
</reference>
<protein>
    <submittedName>
        <fullName evidence="1">Uncharacterized protein</fullName>
    </submittedName>
</protein>
<organism evidence="1">
    <name type="scientific">Anguilla anguilla</name>
    <name type="common">European freshwater eel</name>
    <name type="synonym">Muraena anguilla</name>
    <dbReference type="NCBI Taxonomy" id="7936"/>
    <lineage>
        <taxon>Eukaryota</taxon>
        <taxon>Metazoa</taxon>
        <taxon>Chordata</taxon>
        <taxon>Craniata</taxon>
        <taxon>Vertebrata</taxon>
        <taxon>Euteleostomi</taxon>
        <taxon>Actinopterygii</taxon>
        <taxon>Neopterygii</taxon>
        <taxon>Teleostei</taxon>
        <taxon>Anguilliformes</taxon>
        <taxon>Anguillidae</taxon>
        <taxon>Anguilla</taxon>
    </lineage>
</organism>
<name>A0A0E9RM97_ANGAN</name>
<reference evidence="1" key="2">
    <citation type="journal article" date="2015" name="Fish Shellfish Immunol.">
        <title>Early steps in the European eel (Anguilla anguilla)-Vibrio vulnificus interaction in the gills: Role of the RtxA13 toxin.</title>
        <authorList>
            <person name="Callol A."/>
            <person name="Pajuelo D."/>
            <person name="Ebbesson L."/>
            <person name="Teles M."/>
            <person name="MacKenzie S."/>
            <person name="Amaro C."/>
        </authorList>
    </citation>
    <scope>NUCLEOTIDE SEQUENCE</scope>
</reference>
<sequence length="28" mass="3427">MHTPDRLRCQYRYSWCCMVSVLLPCFSM</sequence>
<dbReference type="AlphaFoldDB" id="A0A0E9RM97"/>